<keyword evidence="4 6" id="KW-1133">Transmembrane helix</keyword>
<comment type="similarity">
    <text evidence="2">Belongs to the TMEM86 family.</text>
</comment>
<proteinExistence type="inferred from homology"/>
<dbReference type="GO" id="GO:0016787">
    <property type="term" value="F:hydrolase activity"/>
    <property type="evidence" value="ECO:0007669"/>
    <property type="project" value="TreeGrafter"/>
</dbReference>
<protein>
    <submittedName>
        <fullName evidence="7">Lysoplasmalogenase</fullName>
    </submittedName>
</protein>
<dbReference type="PANTHER" id="PTHR31885">
    <property type="entry name" value="GH04784P"/>
    <property type="match status" value="1"/>
</dbReference>
<gene>
    <name evidence="7" type="ORF">FEF09_01820</name>
</gene>
<reference evidence="7 8" key="1">
    <citation type="submission" date="2019-08" db="EMBL/GenBank/DDBJ databases">
        <title>Whole genome sequencing of chitin degrading bacteria Chitinophaga pinensis YS16.</title>
        <authorList>
            <person name="Singh R.P."/>
            <person name="Manchanda G."/>
            <person name="Maurya I.K."/>
            <person name="Joshi N.K."/>
            <person name="Srivastava A.K."/>
        </authorList>
    </citation>
    <scope>NUCLEOTIDE SEQUENCE [LARGE SCALE GENOMIC DNA]</scope>
    <source>
        <strain evidence="7 8">YS-16</strain>
    </source>
</reference>
<feature type="transmembrane region" description="Helical" evidence="6">
    <location>
        <begin position="58"/>
        <end position="79"/>
    </location>
</feature>
<feature type="transmembrane region" description="Helical" evidence="6">
    <location>
        <begin position="144"/>
        <end position="162"/>
    </location>
</feature>
<dbReference type="Pfam" id="PF07947">
    <property type="entry name" value="YhhN"/>
    <property type="match status" value="1"/>
</dbReference>
<evidence type="ECO:0000313" key="7">
    <source>
        <dbReference type="EMBL" id="TWW02570.1"/>
    </source>
</evidence>
<keyword evidence="5 6" id="KW-0472">Membrane</keyword>
<evidence type="ECO:0000313" key="8">
    <source>
        <dbReference type="Proteomes" id="UP000318815"/>
    </source>
</evidence>
<evidence type="ECO:0000256" key="6">
    <source>
        <dbReference type="SAM" id="Phobius"/>
    </source>
</evidence>
<dbReference type="InterPro" id="IPR012506">
    <property type="entry name" value="TMEM86B-like"/>
</dbReference>
<dbReference type="AlphaFoldDB" id="A0A5C6M0W7"/>
<dbReference type="EMBL" id="VOHS01000001">
    <property type="protein sequence ID" value="TWW02570.1"/>
    <property type="molecule type" value="Genomic_DNA"/>
</dbReference>
<name>A0A5C6M0W7_9BACT</name>
<keyword evidence="8" id="KW-1185">Reference proteome</keyword>
<feature type="transmembrane region" description="Helical" evidence="6">
    <location>
        <begin position="203"/>
        <end position="226"/>
    </location>
</feature>
<dbReference type="PANTHER" id="PTHR31885:SF6">
    <property type="entry name" value="GH04784P"/>
    <property type="match status" value="1"/>
</dbReference>
<feature type="transmembrane region" description="Helical" evidence="6">
    <location>
        <begin position="118"/>
        <end position="138"/>
    </location>
</feature>
<feature type="transmembrane region" description="Helical" evidence="6">
    <location>
        <begin position="12"/>
        <end position="29"/>
    </location>
</feature>
<keyword evidence="3 6" id="KW-0812">Transmembrane</keyword>
<evidence type="ECO:0000256" key="3">
    <source>
        <dbReference type="ARBA" id="ARBA00022692"/>
    </source>
</evidence>
<feature type="transmembrane region" description="Helical" evidence="6">
    <location>
        <begin position="85"/>
        <end position="106"/>
    </location>
</feature>
<evidence type="ECO:0000256" key="2">
    <source>
        <dbReference type="ARBA" id="ARBA00007375"/>
    </source>
</evidence>
<accession>A0A5C6M0W7</accession>
<comment type="caution">
    <text evidence="7">The sequence shown here is derived from an EMBL/GenBank/DDBJ whole genome shotgun (WGS) entry which is preliminary data.</text>
</comment>
<dbReference type="Proteomes" id="UP000318815">
    <property type="component" value="Unassembled WGS sequence"/>
</dbReference>
<dbReference type="OrthoDB" id="5651790at2"/>
<sequence length="235" mass="26617">MLIMQGRSVLNILYAVTLSVHLLAIVFHLEILSYASKFLLPFILAIQFVLGTEGIPPVFRISMLAALFFTGFGDMFLLFSEQNTWFFSFSLVTFAFSLMAYIAFFLKIRYSNYPLPRCQWAFIIGAQAAVIAFIFFMLPYLGQMAIPVIIFAAIASVMLQAVKHAYRLKEQASGWYAMAGAGLYIISCAIIAIHYFYHPLQMGTFLIMLTYGLAQWGLVTGGLFYLRMRRGYAMQ</sequence>
<evidence type="ECO:0000256" key="5">
    <source>
        <dbReference type="ARBA" id="ARBA00023136"/>
    </source>
</evidence>
<evidence type="ECO:0000256" key="4">
    <source>
        <dbReference type="ARBA" id="ARBA00022989"/>
    </source>
</evidence>
<feature type="transmembrane region" description="Helical" evidence="6">
    <location>
        <begin position="174"/>
        <end position="197"/>
    </location>
</feature>
<evidence type="ECO:0000256" key="1">
    <source>
        <dbReference type="ARBA" id="ARBA00004141"/>
    </source>
</evidence>
<dbReference type="GO" id="GO:0016020">
    <property type="term" value="C:membrane"/>
    <property type="evidence" value="ECO:0007669"/>
    <property type="project" value="UniProtKB-SubCell"/>
</dbReference>
<comment type="subcellular location">
    <subcellularLocation>
        <location evidence="1">Membrane</location>
        <topology evidence="1">Multi-pass membrane protein</topology>
    </subcellularLocation>
</comment>
<feature type="transmembrane region" description="Helical" evidence="6">
    <location>
        <begin position="35"/>
        <end position="51"/>
    </location>
</feature>
<organism evidence="7 8">
    <name type="scientific">Chitinophaga pinensis</name>
    <dbReference type="NCBI Taxonomy" id="79329"/>
    <lineage>
        <taxon>Bacteria</taxon>
        <taxon>Pseudomonadati</taxon>
        <taxon>Bacteroidota</taxon>
        <taxon>Chitinophagia</taxon>
        <taxon>Chitinophagales</taxon>
        <taxon>Chitinophagaceae</taxon>
        <taxon>Chitinophaga</taxon>
    </lineage>
</organism>